<gene>
    <name evidence="1" type="ORF">VP01_1245g3</name>
</gene>
<proteinExistence type="predicted"/>
<dbReference type="Proteomes" id="UP000037035">
    <property type="component" value="Unassembled WGS sequence"/>
</dbReference>
<organism evidence="1 2">
    <name type="scientific">Puccinia sorghi</name>
    <dbReference type="NCBI Taxonomy" id="27349"/>
    <lineage>
        <taxon>Eukaryota</taxon>
        <taxon>Fungi</taxon>
        <taxon>Dikarya</taxon>
        <taxon>Basidiomycota</taxon>
        <taxon>Pucciniomycotina</taxon>
        <taxon>Pucciniomycetes</taxon>
        <taxon>Pucciniales</taxon>
        <taxon>Pucciniaceae</taxon>
        <taxon>Puccinia</taxon>
    </lineage>
</organism>
<name>A0A0L6VR14_9BASI</name>
<dbReference type="AlphaFoldDB" id="A0A0L6VR14"/>
<keyword evidence="2" id="KW-1185">Reference proteome</keyword>
<dbReference type="VEuPathDB" id="FungiDB:VP01_1245g3"/>
<comment type="caution">
    <text evidence="1">The sequence shown here is derived from an EMBL/GenBank/DDBJ whole genome shotgun (WGS) entry which is preliminary data.</text>
</comment>
<dbReference type="EMBL" id="LAVV01002732">
    <property type="protein sequence ID" value="KNZ62630.1"/>
    <property type="molecule type" value="Genomic_DNA"/>
</dbReference>
<protein>
    <submittedName>
        <fullName evidence="1">Uncharacterized protein</fullName>
    </submittedName>
</protein>
<reference evidence="1 2" key="1">
    <citation type="submission" date="2015-08" db="EMBL/GenBank/DDBJ databases">
        <title>Next Generation Sequencing and Analysis of the Genome of Puccinia sorghi L Schw, the Causal Agent of Maize Common Rust.</title>
        <authorList>
            <person name="Rochi L."/>
            <person name="Burguener G."/>
            <person name="Darino M."/>
            <person name="Turjanski A."/>
            <person name="Kreff E."/>
            <person name="Dieguez M.J."/>
            <person name="Sacco F."/>
        </authorList>
    </citation>
    <scope>NUCLEOTIDE SEQUENCE [LARGE SCALE GENOMIC DNA]</scope>
    <source>
        <strain evidence="1 2">RO10H11247</strain>
    </source>
</reference>
<accession>A0A0L6VR14</accession>
<evidence type="ECO:0000313" key="1">
    <source>
        <dbReference type="EMBL" id="KNZ62630.1"/>
    </source>
</evidence>
<sequence length="91" mass="9871">MAYKLKLQIPHFNSSTHILSCVSHVINPTAKIGILALGSTEDQHDGKEVSIAKIDSNSEDKPNQMDISLLVLPPDSANINSTTIIKRVHGL</sequence>
<evidence type="ECO:0000313" key="2">
    <source>
        <dbReference type="Proteomes" id="UP000037035"/>
    </source>
</evidence>